<dbReference type="Proteomes" id="UP000824166">
    <property type="component" value="Unassembled WGS sequence"/>
</dbReference>
<keyword evidence="1" id="KW-0472">Membrane</keyword>
<evidence type="ECO:0000313" key="3">
    <source>
        <dbReference type="Proteomes" id="UP000824166"/>
    </source>
</evidence>
<dbReference type="RefSeq" id="WP_216926791.1">
    <property type="nucleotide sequence ID" value="NZ_JAHOPC010000016.1"/>
</dbReference>
<evidence type="ECO:0000256" key="1">
    <source>
        <dbReference type="SAM" id="Phobius"/>
    </source>
</evidence>
<protein>
    <submittedName>
        <fullName evidence="2">Uncharacterized protein</fullName>
    </submittedName>
</protein>
<feature type="transmembrane region" description="Helical" evidence="1">
    <location>
        <begin position="84"/>
        <end position="103"/>
    </location>
</feature>
<feature type="transmembrane region" description="Helical" evidence="1">
    <location>
        <begin position="149"/>
        <end position="167"/>
    </location>
</feature>
<accession>A0ABS6IAD9</accession>
<dbReference type="EMBL" id="JAHOPC010000016">
    <property type="protein sequence ID" value="MBU8868678.1"/>
    <property type="molecule type" value="Genomic_DNA"/>
</dbReference>
<feature type="transmembrane region" description="Helical" evidence="1">
    <location>
        <begin position="53"/>
        <end position="72"/>
    </location>
</feature>
<evidence type="ECO:0000313" key="2">
    <source>
        <dbReference type="EMBL" id="MBU8868678.1"/>
    </source>
</evidence>
<reference evidence="2 3" key="1">
    <citation type="submission" date="2021-06" db="EMBL/GenBank/DDBJ databases">
        <authorList>
            <person name="Jeong J.W."/>
        </authorList>
    </citation>
    <scope>NUCLEOTIDE SEQUENCE [LARGE SCALE GENOMIC DNA]</scope>
    <source>
        <strain evidence="2 3">MMS21-TAE1-1</strain>
    </source>
</reference>
<organism evidence="2 3">
    <name type="scientific">Paenarthrobacter aromaticivorans</name>
    <dbReference type="NCBI Taxonomy" id="2849150"/>
    <lineage>
        <taxon>Bacteria</taxon>
        <taxon>Bacillati</taxon>
        <taxon>Actinomycetota</taxon>
        <taxon>Actinomycetes</taxon>
        <taxon>Micrococcales</taxon>
        <taxon>Micrococcaceae</taxon>
        <taxon>Paenarthrobacter</taxon>
    </lineage>
</organism>
<comment type="caution">
    <text evidence="2">The sequence shown here is derived from an EMBL/GenBank/DDBJ whole genome shotgun (WGS) entry which is preliminary data.</text>
</comment>
<proteinExistence type="predicted"/>
<keyword evidence="1" id="KW-0812">Transmembrane</keyword>
<gene>
    <name evidence="2" type="ORF">KSW38_20505</name>
</gene>
<name>A0ABS6IAD9_9MICC</name>
<keyword evidence="1" id="KW-1133">Transmembrane helix</keyword>
<sequence length="198" mass="20660">MSVKHPYRRAGTVIVAGTAVWLAGISPVSRVYITPDAVERLRMLEAGQRGWVIGQHLAAAGTVAVPVGFAAFARRLPGGRAKRWAVAAAAALLAGAPLFVSSLSRRASDLERFAYGRGSNAPFLAYSGLHVLALAALGGSLLASPAKRWIGVTAAASAPVYGAILVAKKDIPPFVFYIVEGLAGAYLMTWEETDSAEA</sequence>
<keyword evidence="3" id="KW-1185">Reference proteome</keyword>
<feature type="transmembrane region" description="Helical" evidence="1">
    <location>
        <begin position="12"/>
        <end position="33"/>
    </location>
</feature>
<feature type="transmembrane region" description="Helical" evidence="1">
    <location>
        <begin position="123"/>
        <end position="142"/>
    </location>
</feature>